<protein>
    <submittedName>
        <fullName evidence="2">Uncharacterized protein</fullName>
    </submittedName>
</protein>
<organism evidence="2 3">
    <name type="scientific">Acanthoscelides obtectus</name>
    <name type="common">Bean weevil</name>
    <name type="synonym">Bruchus obtectus</name>
    <dbReference type="NCBI Taxonomy" id="200917"/>
    <lineage>
        <taxon>Eukaryota</taxon>
        <taxon>Metazoa</taxon>
        <taxon>Ecdysozoa</taxon>
        <taxon>Arthropoda</taxon>
        <taxon>Hexapoda</taxon>
        <taxon>Insecta</taxon>
        <taxon>Pterygota</taxon>
        <taxon>Neoptera</taxon>
        <taxon>Endopterygota</taxon>
        <taxon>Coleoptera</taxon>
        <taxon>Polyphaga</taxon>
        <taxon>Cucujiformia</taxon>
        <taxon>Chrysomeloidea</taxon>
        <taxon>Chrysomelidae</taxon>
        <taxon>Bruchinae</taxon>
        <taxon>Bruchini</taxon>
        <taxon>Acanthoscelides</taxon>
    </lineage>
</organism>
<dbReference type="Proteomes" id="UP001152888">
    <property type="component" value="Unassembled WGS sequence"/>
</dbReference>
<sequence length="57" mass="6418">MWSAEDLTNAISDDRDGRGSVRKNSVKSRYVYKKPRTSNAALRILKLQASVAQEAKH</sequence>
<feature type="region of interest" description="Disordered" evidence="1">
    <location>
        <begin position="1"/>
        <end position="22"/>
    </location>
</feature>
<keyword evidence="3" id="KW-1185">Reference proteome</keyword>
<evidence type="ECO:0000313" key="3">
    <source>
        <dbReference type="Proteomes" id="UP001152888"/>
    </source>
</evidence>
<dbReference type="EMBL" id="CAKOFQ010006803">
    <property type="protein sequence ID" value="CAH1972934.1"/>
    <property type="molecule type" value="Genomic_DNA"/>
</dbReference>
<dbReference type="AlphaFoldDB" id="A0A9P0KFN8"/>
<gene>
    <name evidence="2" type="ORF">ACAOBT_LOCUS10274</name>
</gene>
<name>A0A9P0KFN8_ACAOB</name>
<accession>A0A9P0KFN8</accession>
<proteinExistence type="predicted"/>
<evidence type="ECO:0000256" key="1">
    <source>
        <dbReference type="SAM" id="MobiDB-lite"/>
    </source>
</evidence>
<evidence type="ECO:0000313" key="2">
    <source>
        <dbReference type="EMBL" id="CAH1972934.1"/>
    </source>
</evidence>
<reference evidence="2" key="1">
    <citation type="submission" date="2022-03" db="EMBL/GenBank/DDBJ databases">
        <authorList>
            <person name="Sayadi A."/>
        </authorList>
    </citation>
    <scope>NUCLEOTIDE SEQUENCE</scope>
</reference>
<comment type="caution">
    <text evidence="2">The sequence shown here is derived from an EMBL/GenBank/DDBJ whole genome shotgun (WGS) entry which is preliminary data.</text>
</comment>